<gene>
    <name evidence="1" type="ORF">J2Z20_001397</name>
</gene>
<proteinExistence type="predicted"/>
<keyword evidence="2" id="KW-1185">Reference proteome</keyword>
<protein>
    <submittedName>
        <fullName evidence="1">Uncharacterized protein</fullName>
    </submittedName>
</protein>
<organism evidence="1 2">
    <name type="scientific">Paenibacillus sediminis</name>
    <dbReference type="NCBI Taxonomy" id="664909"/>
    <lineage>
        <taxon>Bacteria</taxon>
        <taxon>Bacillati</taxon>
        <taxon>Bacillota</taxon>
        <taxon>Bacilli</taxon>
        <taxon>Bacillales</taxon>
        <taxon>Paenibacillaceae</taxon>
        <taxon>Paenibacillus</taxon>
    </lineage>
</organism>
<sequence>MHTLAENYSGALLSMRSKLTFAGLFSGLNDEVDQLCLWSNVISIWSIYLFASHVKGNRSIDDPFPFYNLFVYNLFN</sequence>
<dbReference type="EMBL" id="JAGGKP010000001">
    <property type="protein sequence ID" value="MBP1936536.1"/>
    <property type="molecule type" value="Genomic_DNA"/>
</dbReference>
<name>A0ABS4H231_9BACL</name>
<dbReference type="Proteomes" id="UP001519273">
    <property type="component" value="Unassembled WGS sequence"/>
</dbReference>
<evidence type="ECO:0000313" key="1">
    <source>
        <dbReference type="EMBL" id="MBP1936536.1"/>
    </source>
</evidence>
<accession>A0ABS4H231</accession>
<comment type="caution">
    <text evidence="1">The sequence shown here is derived from an EMBL/GenBank/DDBJ whole genome shotgun (WGS) entry which is preliminary data.</text>
</comment>
<evidence type="ECO:0000313" key="2">
    <source>
        <dbReference type="Proteomes" id="UP001519273"/>
    </source>
</evidence>
<reference evidence="1 2" key="1">
    <citation type="submission" date="2021-03" db="EMBL/GenBank/DDBJ databases">
        <title>Genomic Encyclopedia of Type Strains, Phase IV (KMG-IV): sequencing the most valuable type-strain genomes for metagenomic binning, comparative biology and taxonomic classification.</title>
        <authorList>
            <person name="Goeker M."/>
        </authorList>
    </citation>
    <scope>NUCLEOTIDE SEQUENCE [LARGE SCALE GENOMIC DNA]</scope>
    <source>
        <strain evidence="1 2">DSM 23491</strain>
    </source>
</reference>